<dbReference type="PANTHER" id="PTHR10881:SF62">
    <property type="entry name" value="GOLGIN SUBFAMILY A MEMBER 8H-RELATED"/>
    <property type="match status" value="1"/>
</dbReference>
<dbReference type="InterPro" id="IPR024858">
    <property type="entry name" value="GOLGA"/>
</dbReference>
<protein>
    <submittedName>
        <fullName evidence="2">Uncharacterized protein</fullName>
    </submittedName>
</protein>
<name>A0A8I5TFU7_PONAB</name>
<keyword evidence="3" id="KW-1185">Reference proteome</keyword>
<dbReference type="AlphaFoldDB" id="A0A8I5TFU7"/>
<dbReference type="PANTHER" id="PTHR10881">
    <property type="entry name" value="GOLGIN SUBFAMILY A MEMBER-RELATED"/>
    <property type="match status" value="1"/>
</dbReference>
<evidence type="ECO:0000313" key="3">
    <source>
        <dbReference type="Proteomes" id="UP000001595"/>
    </source>
</evidence>
<dbReference type="Ensembl" id="ENSPPYT00000061682.1">
    <property type="protein sequence ID" value="ENSPPYP00000029063.1"/>
    <property type="gene ID" value="ENSPPYG00000012733.2"/>
</dbReference>
<feature type="compositionally biased region" description="Polar residues" evidence="1">
    <location>
        <begin position="38"/>
        <end position="57"/>
    </location>
</feature>
<dbReference type="GO" id="GO:0007030">
    <property type="term" value="P:Golgi organization"/>
    <property type="evidence" value="ECO:0007669"/>
    <property type="project" value="TreeGrafter"/>
</dbReference>
<feature type="region of interest" description="Disordered" evidence="1">
    <location>
        <begin position="1"/>
        <end position="97"/>
    </location>
</feature>
<accession>A0A8I5TFU7</accession>
<evidence type="ECO:0000256" key="1">
    <source>
        <dbReference type="SAM" id="MobiDB-lite"/>
    </source>
</evidence>
<dbReference type="GO" id="GO:0000137">
    <property type="term" value="C:Golgi cis cisterna"/>
    <property type="evidence" value="ECO:0007669"/>
    <property type="project" value="TreeGrafter"/>
</dbReference>
<proteinExistence type="predicted"/>
<reference evidence="2" key="1">
    <citation type="submission" date="2025-08" db="UniProtKB">
        <authorList>
            <consortium name="Ensembl"/>
        </authorList>
    </citation>
    <scope>IDENTIFICATION</scope>
</reference>
<dbReference type="GO" id="GO:0005801">
    <property type="term" value="C:cis-Golgi network"/>
    <property type="evidence" value="ECO:0007669"/>
    <property type="project" value="TreeGrafter"/>
</dbReference>
<organism evidence="2 3">
    <name type="scientific">Pongo abelii</name>
    <name type="common">Sumatran orangutan</name>
    <name type="synonym">Pongo pygmaeus abelii</name>
    <dbReference type="NCBI Taxonomy" id="9601"/>
    <lineage>
        <taxon>Eukaryota</taxon>
        <taxon>Metazoa</taxon>
        <taxon>Chordata</taxon>
        <taxon>Craniata</taxon>
        <taxon>Vertebrata</taxon>
        <taxon>Euteleostomi</taxon>
        <taxon>Mammalia</taxon>
        <taxon>Eutheria</taxon>
        <taxon>Euarchontoglires</taxon>
        <taxon>Primates</taxon>
        <taxon>Haplorrhini</taxon>
        <taxon>Catarrhini</taxon>
        <taxon>Hominidae</taxon>
        <taxon>Pongo</taxon>
    </lineage>
</organism>
<sequence>MAEETRQSKLAAAKKKLKEYWQRNSPGVPAAAKRNRKANGSSPETAASGGCQSSEASATGIHGEGPTSSATLKDLENPRQEQAAVLDSRSVKISRLE</sequence>
<dbReference type="GO" id="GO:0032580">
    <property type="term" value="C:Golgi cisterna membrane"/>
    <property type="evidence" value="ECO:0007669"/>
    <property type="project" value="TreeGrafter"/>
</dbReference>
<dbReference type="Proteomes" id="UP000001595">
    <property type="component" value="Unplaced"/>
</dbReference>
<reference evidence="2" key="2">
    <citation type="submission" date="2025-09" db="UniProtKB">
        <authorList>
            <consortium name="Ensembl"/>
        </authorList>
    </citation>
    <scope>IDENTIFICATION</scope>
</reference>
<dbReference type="GeneTree" id="ENSGT00530000062932"/>
<evidence type="ECO:0000313" key="2">
    <source>
        <dbReference type="Ensembl" id="ENSPPYP00000029063.1"/>
    </source>
</evidence>